<name>A0A1M5GWN4_9BACT</name>
<dbReference type="RefSeq" id="WP_073066511.1">
    <property type="nucleotide sequence ID" value="NZ_FQUS01000018.1"/>
</dbReference>
<evidence type="ECO:0000259" key="1">
    <source>
        <dbReference type="SMART" id="SM00327"/>
    </source>
</evidence>
<organism evidence="2 3">
    <name type="scientific">Fodinibius roseus</name>
    <dbReference type="NCBI Taxonomy" id="1194090"/>
    <lineage>
        <taxon>Bacteria</taxon>
        <taxon>Pseudomonadati</taxon>
        <taxon>Balneolota</taxon>
        <taxon>Balneolia</taxon>
        <taxon>Balneolales</taxon>
        <taxon>Balneolaceae</taxon>
        <taxon>Fodinibius</taxon>
    </lineage>
</organism>
<evidence type="ECO:0000313" key="3">
    <source>
        <dbReference type="Proteomes" id="UP000184041"/>
    </source>
</evidence>
<proteinExistence type="predicted"/>
<dbReference type="STRING" id="1194090.SAMN05443144_11856"/>
<accession>A0A1M5GWN4</accession>
<evidence type="ECO:0000313" key="2">
    <source>
        <dbReference type="EMBL" id="SHG08067.1"/>
    </source>
</evidence>
<dbReference type="InterPro" id="IPR002035">
    <property type="entry name" value="VWF_A"/>
</dbReference>
<dbReference type="OrthoDB" id="9776116at2"/>
<keyword evidence="3" id="KW-1185">Reference proteome</keyword>
<reference evidence="2 3" key="1">
    <citation type="submission" date="2016-11" db="EMBL/GenBank/DDBJ databases">
        <authorList>
            <person name="Jaros S."/>
            <person name="Januszkiewicz K."/>
            <person name="Wedrychowicz H."/>
        </authorList>
    </citation>
    <scope>NUCLEOTIDE SEQUENCE [LARGE SCALE GENOMIC DNA]</scope>
    <source>
        <strain evidence="2 3">DSM 21986</strain>
    </source>
</reference>
<protein>
    <recommendedName>
        <fullName evidence="1">VWFA domain-containing protein</fullName>
    </recommendedName>
</protein>
<gene>
    <name evidence="2" type="ORF">SAMN05443144_11856</name>
</gene>
<dbReference type="SMART" id="SM00327">
    <property type="entry name" value="VWA"/>
    <property type="match status" value="1"/>
</dbReference>
<dbReference type="Gene3D" id="3.40.50.410">
    <property type="entry name" value="von Willebrand factor, type A domain"/>
    <property type="match status" value="1"/>
</dbReference>
<feature type="domain" description="VWFA" evidence="1">
    <location>
        <begin position="76"/>
        <end position="238"/>
    </location>
</feature>
<dbReference type="EMBL" id="FQUS01000018">
    <property type="protein sequence ID" value="SHG08067.1"/>
    <property type="molecule type" value="Genomic_DNA"/>
</dbReference>
<dbReference type="SUPFAM" id="SSF53300">
    <property type="entry name" value="vWA-like"/>
    <property type="match status" value="1"/>
</dbReference>
<dbReference type="Proteomes" id="UP000184041">
    <property type="component" value="Unassembled WGS sequence"/>
</dbReference>
<sequence>MISKEILKKVRKIEIRTKGMVNNIFGGEYQSTFKGRGMEFSEVRQYTYGDDIRQIDWNVTARTGDPFIKQFEEEREQTLMLCVDISPSGVFGSRDQSKMDLSIEICAVLAFSAIQNGDKVGLILFTDEIEKVIPPKKGRLHVLRLIRELLTTEPKGTGTDISEALSYVNRLLNRRAIVILASDFQDDRYHRQLKITNRKHDLVNIFINDRLEDELPDLGLVPLKDAETGREVLVDTSSEKVRKAYRKKRLRHKQALHDQLMRLKIDMIEVQTNESYVRPLISFFHRRMHRY</sequence>
<dbReference type="InterPro" id="IPR036465">
    <property type="entry name" value="vWFA_dom_sf"/>
</dbReference>
<dbReference type="CDD" id="cd00198">
    <property type="entry name" value="vWFA"/>
    <property type="match status" value="1"/>
</dbReference>
<dbReference type="AlphaFoldDB" id="A0A1M5GWN4"/>
<dbReference type="Pfam" id="PF01882">
    <property type="entry name" value="DUF58"/>
    <property type="match status" value="1"/>
</dbReference>
<dbReference type="PANTHER" id="PTHR33608:SF6">
    <property type="entry name" value="BLL2464 PROTEIN"/>
    <property type="match status" value="1"/>
</dbReference>
<dbReference type="InterPro" id="IPR002881">
    <property type="entry name" value="DUF58"/>
</dbReference>
<dbReference type="PANTHER" id="PTHR33608">
    <property type="entry name" value="BLL2464 PROTEIN"/>
    <property type="match status" value="1"/>
</dbReference>